<keyword evidence="5" id="KW-1185">Reference proteome</keyword>
<evidence type="ECO:0000313" key="4">
    <source>
        <dbReference type="EMBL" id="WYJ75999.1"/>
    </source>
</evidence>
<dbReference type="Pfam" id="PF02502">
    <property type="entry name" value="LacAB_rpiB"/>
    <property type="match status" value="1"/>
</dbReference>
<evidence type="ECO:0000313" key="5">
    <source>
        <dbReference type="Proteomes" id="UP000664701"/>
    </source>
</evidence>
<reference evidence="4 5" key="2">
    <citation type="submission" date="2024-03" db="EMBL/GenBank/DDBJ databases">
        <title>The Genome Sequence of Enterococcus sp. DIV2402.</title>
        <authorList>
            <consortium name="The Broad Institute Genomics Platform"/>
            <consortium name="The Broad Institute Microbial Omics Core"/>
            <consortium name="The Broad Institute Genomic Center for Infectious Diseases"/>
            <person name="Earl A."/>
            <person name="Manson A."/>
            <person name="Gilmore M."/>
            <person name="Schwartman J."/>
            <person name="Shea T."/>
            <person name="Abouelleil A."/>
            <person name="Cao P."/>
            <person name="Chapman S."/>
            <person name="Cusick C."/>
            <person name="Young S."/>
            <person name="Neafsey D."/>
            <person name="Nusbaum C."/>
            <person name="Birren B."/>
        </authorList>
    </citation>
    <scope>NUCLEOTIDE SEQUENCE [LARGE SCALE GENOMIC DNA]</scope>
    <source>
        <strain evidence="4 5">DIV2402</strain>
    </source>
</reference>
<dbReference type="GO" id="GO:0016853">
    <property type="term" value="F:isomerase activity"/>
    <property type="evidence" value="ECO:0007669"/>
    <property type="project" value="UniProtKB-KW"/>
</dbReference>
<evidence type="ECO:0000256" key="2">
    <source>
        <dbReference type="ARBA" id="ARBA00022736"/>
    </source>
</evidence>
<keyword evidence="2" id="KW-0423">Lactose metabolism</keyword>
<dbReference type="EMBL" id="CP147251">
    <property type="protein sequence ID" value="WYJ75999.1"/>
    <property type="molecule type" value="Genomic_DNA"/>
</dbReference>
<keyword evidence="3 4" id="KW-0413">Isomerase</keyword>
<dbReference type="PANTHER" id="PTHR43732:SF1">
    <property type="entry name" value="RIBOSE 5-PHOSPHATE ISOMERASE"/>
    <property type="match status" value="1"/>
</dbReference>
<dbReference type="PANTHER" id="PTHR43732">
    <property type="entry name" value="RIBOSE 5-PHOSPHATE ISOMERASE-RELATED"/>
    <property type="match status" value="1"/>
</dbReference>
<dbReference type="Proteomes" id="UP000664701">
    <property type="component" value="Chromosome"/>
</dbReference>
<dbReference type="Gene3D" id="3.40.1400.10">
    <property type="entry name" value="Sugar-phosphate isomerase, RpiB/LacA/LacB"/>
    <property type="match status" value="1"/>
</dbReference>
<protein>
    <submittedName>
        <fullName evidence="4">Ribose 5-phosphate isomerase B</fullName>
    </submittedName>
</protein>
<dbReference type="NCBIfam" id="TIGR01120">
    <property type="entry name" value="rpiB"/>
    <property type="match status" value="1"/>
</dbReference>
<proteinExistence type="inferred from homology"/>
<reference evidence="4 5" key="1">
    <citation type="submission" date="2021-03" db="EMBL/GenBank/DDBJ databases">
        <authorList>
            <person name="Gilmore M.S."/>
            <person name="Schwartzman J."/>
            <person name="Van Tyne D."/>
            <person name="Martin M."/>
            <person name="Earl A.M."/>
            <person name="Manson A.L."/>
            <person name="Straub T."/>
            <person name="Salamzade R."/>
            <person name="Saavedra J."/>
            <person name="Lebreton F."/>
            <person name="Prichula J."/>
            <person name="Schaufler K."/>
            <person name="Gaca A."/>
            <person name="Sgardioli B."/>
            <person name="Wagenaar J."/>
            <person name="Strong T."/>
        </authorList>
    </citation>
    <scope>NUCLEOTIDE SEQUENCE [LARGE SCALE GENOMIC DNA]</scope>
    <source>
        <strain evidence="4 5">DIV2402</strain>
    </source>
</reference>
<sequence>MKIAIGNDHGGFELKKAIVVFLKEHNIEVIDVGTHKLLESGDYPDFAEMVAEKVAKNEVDSGILICGTGIGVSITANKIAGVRAAVVGDVFSAQATKEHNHANVLCLGQRVIGEGLALMIVDTWLKTECSMDERHLRRIEKIHLIERRKQEN</sequence>
<dbReference type="RefSeq" id="WP_207942289.1">
    <property type="nucleotide sequence ID" value="NZ_CP147251.1"/>
</dbReference>
<dbReference type="InterPro" id="IPR036569">
    <property type="entry name" value="RpiB_LacA_LacB_sf"/>
</dbReference>
<dbReference type="NCBIfam" id="TIGR00689">
    <property type="entry name" value="rpiB_lacA_lacB"/>
    <property type="match status" value="1"/>
</dbReference>
<evidence type="ECO:0000256" key="1">
    <source>
        <dbReference type="ARBA" id="ARBA00008754"/>
    </source>
</evidence>
<comment type="similarity">
    <text evidence="1">Belongs to the LacAB/RpiB family.</text>
</comment>
<organism evidence="4 5">
    <name type="scientific">Candidatus Enterococcus lowellii</name>
    <dbReference type="NCBI Taxonomy" id="2230877"/>
    <lineage>
        <taxon>Bacteria</taxon>
        <taxon>Bacillati</taxon>
        <taxon>Bacillota</taxon>
        <taxon>Bacilli</taxon>
        <taxon>Lactobacillales</taxon>
        <taxon>Enterococcaceae</taxon>
        <taxon>Enterococcus</taxon>
    </lineage>
</organism>
<gene>
    <name evidence="4" type="ORF">DOK78_000616</name>
</gene>
<accession>A0ABZ2SP63</accession>
<dbReference type="SUPFAM" id="SSF89623">
    <property type="entry name" value="Ribose/Galactose isomerase RpiB/AlsB"/>
    <property type="match status" value="1"/>
</dbReference>
<dbReference type="InterPro" id="IPR004785">
    <property type="entry name" value="RpiB"/>
</dbReference>
<dbReference type="InterPro" id="IPR003500">
    <property type="entry name" value="RpiB_LacA_LacB"/>
</dbReference>
<dbReference type="PIRSF" id="PIRSF005384">
    <property type="entry name" value="RpiB_LacA_B"/>
    <property type="match status" value="1"/>
</dbReference>
<dbReference type="NCBIfam" id="NF004051">
    <property type="entry name" value="PRK05571.1"/>
    <property type="match status" value="1"/>
</dbReference>
<dbReference type="InterPro" id="IPR051812">
    <property type="entry name" value="SPI_LacAB/RpiB"/>
</dbReference>
<name>A0ABZ2SP63_9ENTE</name>
<evidence type="ECO:0000256" key="3">
    <source>
        <dbReference type="ARBA" id="ARBA00023235"/>
    </source>
</evidence>